<comment type="caution">
    <text evidence="2">The sequence shown here is derived from an EMBL/GenBank/DDBJ whole genome shotgun (WGS) entry which is preliminary data.</text>
</comment>
<proteinExistence type="predicted"/>
<keyword evidence="1" id="KW-1133">Transmembrane helix</keyword>
<gene>
    <name evidence="2" type="ORF">QQS35_16705</name>
</gene>
<keyword evidence="3" id="KW-1185">Reference proteome</keyword>
<evidence type="ECO:0000313" key="3">
    <source>
        <dbReference type="Proteomes" id="UP001235343"/>
    </source>
</evidence>
<feature type="transmembrane region" description="Helical" evidence="1">
    <location>
        <begin position="214"/>
        <end position="236"/>
    </location>
</feature>
<dbReference type="Proteomes" id="UP001235343">
    <property type="component" value="Unassembled WGS sequence"/>
</dbReference>
<evidence type="ECO:0008006" key="4">
    <source>
        <dbReference type="Google" id="ProtNLM"/>
    </source>
</evidence>
<dbReference type="EMBL" id="JASTZU010000053">
    <property type="protein sequence ID" value="MDL4842081.1"/>
    <property type="molecule type" value="Genomic_DNA"/>
</dbReference>
<name>A0ABT7L888_9BACI</name>
<reference evidence="2 3" key="1">
    <citation type="submission" date="2023-06" db="EMBL/GenBank/DDBJ databases">
        <title>Aquibacillus rhizosphaerae LR5S19.</title>
        <authorList>
            <person name="Sun J.-Q."/>
        </authorList>
    </citation>
    <scope>NUCLEOTIDE SEQUENCE [LARGE SCALE GENOMIC DNA]</scope>
    <source>
        <strain evidence="2 3">LR5S19</strain>
    </source>
</reference>
<feature type="transmembrane region" description="Helical" evidence="1">
    <location>
        <begin position="111"/>
        <end position="134"/>
    </location>
</feature>
<feature type="transmembrane region" description="Helical" evidence="1">
    <location>
        <begin position="20"/>
        <end position="40"/>
    </location>
</feature>
<evidence type="ECO:0000256" key="1">
    <source>
        <dbReference type="SAM" id="Phobius"/>
    </source>
</evidence>
<protein>
    <recommendedName>
        <fullName evidence="4">ABC transporter permease</fullName>
    </recommendedName>
</protein>
<evidence type="ECO:0000313" key="2">
    <source>
        <dbReference type="EMBL" id="MDL4842081.1"/>
    </source>
</evidence>
<sequence>MIQQAMWLARKEIKQQFVPFLFTMAVTSFFATATTLQLSMAVEYIFGEGSTDYKSLFLDLIFLLITPSFAAIFMSSPYLTFRTIKEDPFSKRMALFRALPISIKTLALSRIIIMLITFLSLSIIFYLIISIGLTQLSPTYLTPMEWMSFMVFWFGYALAIGGYNSFIEYGTNGRVLYIVPTIILLSFFLFWYFFRRITDRSVVELSLLMIKEYQWIPAITFLLIGIAGCTFWYYLLSNRLRRRDYL</sequence>
<dbReference type="RefSeq" id="WP_285933370.1">
    <property type="nucleotide sequence ID" value="NZ_JASTZU010000053.1"/>
</dbReference>
<accession>A0ABT7L888</accession>
<organism evidence="2 3">
    <name type="scientific">Aquibacillus rhizosphaerae</name>
    <dbReference type="NCBI Taxonomy" id="3051431"/>
    <lineage>
        <taxon>Bacteria</taxon>
        <taxon>Bacillati</taxon>
        <taxon>Bacillota</taxon>
        <taxon>Bacilli</taxon>
        <taxon>Bacillales</taxon>
        <taxon>Bacillaceae</taxon>
        <taxon>Aquibacillus</taxon>
    </lineage>
</organism>
<keyword evidence="1" id="KW-0472">Membrane</keyword>
<feature type="transmembrane region" description="Helical" evidence="1">
    <location>
        <begin position="60"/>
        <end position="81"/>
    </location>
</feature>
<feature type="transmembrane region" description="Helical" evidence="1">
    <location>
        <begin position="146"/>
        <end position="163"/>
    </location>
</feature>
<keyword evidence="1" id="KW-0812">Transmembrane</keyword>
<feature type="transmembrane region" description="Helical" evidence="1">
    <location>
        <begin position="175"/>
        <end position="194"/>
    </location>
</feature>